<feature type="transmembrane region" description="Helical" evidence="9">
    <location>
        <begin position="84"/>
        <end position="105"/>
    </location>
</feature>
<comment type="caution">
    <text evidence="10">The sequence shown here is derived from an EMBL/GenBank/DDBJ whole genome shotgun (WGS) entry which is preliminary data.</text>
</comment>
<accession>A0ABS0Y9F6</accession>
<name>A0ABS0Y9F6_9BACT</name>
<dbReference type="Proteomes" id="UP000614714">
    <property type="component" value="Unassembled WGS sequence"/>
</dbReference>
<evidence type="ECO:0000256" key="7">
    <source>
        <dbReference type="ARBA" id="ARBA00022989"/>
    </source>
</evidence>
<dbReference type="EMBL" id="JAEMHL010000001">
    <property type="protein sequence ID" value="MBJ6748911.1"/>
    <property type="molecule type" value="Genomic_DNA"/>
</dbReference>
<gene>
    <name evidence="10" type="ORF">JFN91_01655</name>
</gene>
<protein>
    <submittedName>
        <fullName evidence="10">4-hydroxybenzoate octaprenyltransferase</fullName>
    </submittedName>
</protein>
<dbReference type="CDD" id="cd13959">
    <property type="entry name" value="PT_UbiA_COQ2"/>
    <property type="match status" value="1"/>
</dbReference>
<evidence type="ECO:0000256" key="3">
    <source>
        <dbReference type="ARBA" id="ARBA00005985"/>
    </source>
</evidence>
<dbReference type="NCBIfam" id="NF009524">
    <property type="entry name" value="PRK12886.1"/>
    <property type="match status" value="1"/>
</dbReference>
<sequence length="289" mass="31152">MTMYARIKVFLEMIKFSHTIFALPFAFTGALLAAKGLPTVAQAGWIVLAMVGARTAAMGLNRVIDADIDGRNPRTAGRAIPAGLLGRGPVIFFIVLSVLLMLFAARMLNPLCLYLSPVALGFILLYSYCKRFTSLAHVVLGICLAGAPLGAWIAIRGSADLPAFLLAFAVLFWVAGFDILYALQDMDFDRQSGLHSIPAKLGLNGSLWTSRIFHLASCLFLLALYLYLGLGTFFLAGLVATCAMLLYEHHLLRGGNLDALDAAFFNMNGYISVTLFFATLLDTLSAGAV</sequence>
<organism evidence="10 11">
    <name type="scientific">Geomonas anaerohicana</name>
    <dbReference type="NCBI Taxonomy" id="2798583"/>
    <lineage>
        <taxon>Bacteria</taxon>
        <taxon>Pseudomonadati</taxon>
        <taxon>Thermodesulfobacteriota</taxon>
        <taxon>Desulfuromonadia</taxon>
        <taxon>Geobacterales</taxon>
        <taxon>Geobacteraceae</taxon>
        <taxon>Geomonas</taxon>
    </lineage>
</organism>
<evidence type="ECO:0000256" key="8">
    <source>
        <dbReference type="ARBA" id="ARBA00023136"/>
    </source>
</evidence>
<feature type="transmembrane region" description="Helical" evidence="9">
    <location>
        <begin position="161"/>
        <end position="183"/>
    </location>
</feature>
<dbReference type="InterPro" id="IPR044878">
    <property type="entry name" value="UbiA_sf"/>
</dbReference>
<comment type="cofactor">
    <cofactor evidence="1">
        <name>Mg(2+)</name>
        <dbReference type="ChEBI" id="CHEBI:18420"/>
    </cofactor>
</comment>
<proteinExistence type="inferred from homology"/>
<keyword evidence="8 9" id="KW-0472">Membrane</keyword>
<evidence type="ECO:0000256" key="1">
    <source>
        <dbReference type="ARBA" id="ARBA00001946"/>
    </source>
</evidence>
<feature type="transmembrane region" description="Helical" evidence="9">
    <location>
        <begin position="135"/>
        <end position="155"/>
    </location>
</feature>
<keyword evidence="6 9" id="KW-0812">Transmembrane</keyword>
<comment type="similarity">
    <text evidence="3">Belongs to the UbiA prenyltransferase family.</text>
</comment>
<evidence type="ECO:0000256" key="9">
    <source>
        <dbReference type="SAM" id="Phobius"/>
    </source>
</evidence>
<feature type="transmembrane region" description="Helical" evidence="9">
    <location>
        <begin position="111"/>
        <end position="128"/>
    </location>
</feature>
<keyword evidence="11" id="KW-1185">Reference proteome</keyword>
<evidence type="ECO:0000256" key="4">
    <source>
        <dbReference type="ARBA" id="ARBA00022475"/>
    </source>
</evidence>
<keyword evidence="5" id="KW-0808">Transferase</keyword>
<dbReference type="InterPro" id="IPR006371">
    <property type="entry name" value="Polyprenyltransferase_UbiA-li"/>
</dbReference>
<evidence type="ECO:0000256" key="6">
    <source>
        <dbReference type="ARBA" id="ARBA00022692"/>
    </source>
</evidence>
<dbReference type="InterPro" id="IPR000537">
    <property type="entry name" value="UbiA_prenyltransferase"/>
</dbReference>
<evidence type="ECO:0000256" key="5">
    <source>
        <dbReference type="ARBA" id="ARBA00022679"/>
    </source>
</evidence>
<dbReference type="PANTHER" id="PTHR11048">
    <property type="entry name" value="PRENYLTRANSFERASES"/>
    <property type="match status" value="1"/>
</dbReference>
<dbReference type="Gene3D" id="1.20.120.1780">
    <property type="entry name" value="UbiA prenyltransferase"/>
    <property type="match status" value="1"/>
</dbReference>
<feature type="transmembrane region" description="Helical" evidence="9">
    <location>
        <begin position="219"/>
        <end position="247"/>
    </location>
</feature>
<dbReference type="NCBIfam" id="TIGR01475">
    <property type="entry name" value="ubiA_other"/>
    <property type="match status" value="1"/>
</dbReference>
<feature type="transmembrane region" description="Helical" evidence="9">
    <location>
        <begin position="267"/>
        <end position="288"/>
    </location>
</feature>
<evidence type="ECO:0000256" key="2">
    <source>
        <dbReference type="ARBA" id="ARBA00004141"/>
    </source>
</evidence>
<evidence type="ECO:0000313" key="11">
    <source>
        <dbReference type="Proteomes" id="UP000614714"/>
    </source>
</evidence>
<dbReference type="InterPro" id="IPR039653">
    <property type="entry name" value="Prenyltransferase"/>
</dbReference>
<dbReference type="RefSeq" id="WP_199387479.1">
    <property type="nucleotide sequence ID" value="NZ_JAEMHL010000001.1"/>
</dbReference>
<dbReference type="Gene3D" id="1.10.357.140">
    <property type="entry name" value="UbiA prenyltransferase"/>
    <property type="match status" value="1"/>
</dbReference>
<keyword evidence="4" id="KW-1003">Cell membrane</keyword>
<comment type="subcellular location">
    <subcellularLocation>
        <location evidence="2">Membrane</location>
        <topology evidence="2">Multi-pass membrane protein</topology>
    </subcellularLocation>
</comment>
<evidence type="ECO:0000313" key="10">
    <source>
        <dbReference type="EMBL" id="MBJ6748911.1"/>
    </source>
</evidence>
<dbReference type="Pfam" id="PF01040">
    <property type="entry name" value="UbiA"/>
    <property type="match status" value="1"/>
</dbReference>
<reference evidence="10 11" key="1">
    <citation type="submission" date="2020-12" db="EMBL/GenBank/DDBJ databases">
        <title>Geomonas sp. Red421, isolated from paddy soil.</title>
        <authorList>
            <person name="Xu Z."/>
            <person name="Zhang Z."/>
            <person name="Masuda Y."/>
            <person name="Itoh H."/>
            <person name="Senoo K."/>
        </authorList>
    </citation>
    <scope>NUCLEOTIDE SEQUENCE [LARGE SCALE GENOMIC DNA]</scope>
    <source>
        <strain evidence="10 11">Red421</strain>
    </source>
</reference>
<feature type="transmembrane region" description="Helical" evidence="9">
    <location>
        <begin position="43"/>
        <end position="64"/>
    </location>
</feature>
<keyword evidence="7 9" id="KW-1133">Transmembrane helix</keyword>
<dbReference type="PANTHER" id="PTHR11048:SF28">
    <property type="entry name" value="4-HYDROXYBENZOATE POLYPRENYLTRANSFERASE, MITOCHONDRIAL"/>
    <property type="match status" value="1"/>
</dbReference>